<evidence type="ECO:0000256" key="1">
    <source>
        <dbReference type="SAM" id="SignalP"/>
    </source>
</evidence>
<evidence type="ECO:0000313" key="3">
    <source>
        <dbReference type="Proteomes" id="UP000007844"/>
    </source>
</evidence>
<dbReference type="Proteomes" id="UP000007844">
    <property type="component" value="Chromosome"/>
</dbReference>
<organism evidence="2 3">
    <name type="scientific">Desulfocurvibacter africanus subsp. africanus str. Walvis Bay</name>
    <dbReference type="NCBI Taxonomy" id="690850"/>
    <lineage>
        <taxon>Bacteria</taxon>
        <taxon>Pseudomonadati</taxon>
        <taxon>Thermodesulfobacteriota</taxon>
        <taxon>Desulfovibrionia</taxon>
        <taxon>Desulfovibrionales</taxon>
        <taxon>Desulfovibrionaceae</taxon>
        <taxon>Desulfocurvibacter</taxon>
    </lineage>
</organism>
<name>F3YY41_DESAF</name>
<reference evidence="2 3" key="1">
    <citation type="journal article" date="2011" name="J. Bacteriol.">
        <title>Genome sequence of the mercury-methylating and pleomorphic Desulfovibrio africanus Strain Walvis Bay.</title>
        <authorList>
            <person name="Brown S.D."/>
            <person name="Wall J.D."/>
            <person name="Kucken A.M."/>
            <person name="Gilmour C.C."/>
            <person name="Podar M."/>
            <person name="Brandt C.C."/>
            <person name="Teshima H."/>
            <person name="Detter J.C."/>
            <person name="Han C.S."/>
            <person name="Land M.L."/>
            <person name="Lucas S."/>
            <person name="Han J."/>
            <person name="Pennacchio L."/>
            <person name="Nolan M."/>
            <person name="Pitluck S."/>
            <person name="Woyke T."/>
            <person name="Goodwin L."/>
            <person name="Palumbo A.V."/>
            <person name="Elias D.A."/>
        </authorList>
    </citation>
    <scope>NUCLEOTIDE SEQUENCE [LARGE SCALE GENOMIC DNA]</scope>
    <source>
        <strain evidence="2 3">Walvis Bay</strain>
    </source>
</reference>
<dbReference type="EMBL" id="CP003221">
    <property type="protein sequence ID" value="EGJ51817.1"/>
    <property type="molecule type" value="Genomic_DNA"/>
</dbReference>
<dbReference type="STRING" id="690850.Desaf_3536"/>
<gene>
    <name evidence="2" type="ORF">Desaf_3536</name>
</gene>
<dbReference type="eggNOG" id="COG2913">
    <property type="taxonomic scope" value="Bacteria"/>
</dbReference>
<keyword evidence="1" id="KW-0732">Signal</keyword>
<sequence precursor="true">MRRWPLSLLLLLVLTLLAAGCAQQKMMRNTPDGKFVYNRFTIHTFRDSSKDLVASYANYTDPAITVPNIEHKTFPPNTHFRVEKWNRGFKLIQAETGEVIYYEYSPKRTQMDVLPYMDLVFSPTPVSLDGLTELDKQGLKAGKAMKGMTKPGVMAALGYPSPHSTLSLDADKWVYWTNRFGTRAIFFENGLVVSVSGQ</sequence>
<protein>
    <recommendedName>
        <fullName evidence="4">Lipoprotein</fullName>
    </recommendedName>
</protein>
<feature type="signal peptide" evidence="1">
    <location>
        <begin position="1"/>
        <end position="18"/>
    </location>
</feature>
<dbReference type="HOGENOM" id="CLU_122309_0_0_7"/>
<proteinExistence type="predicted"/>
<dbReference type="RefSeq" id="WP_014261431.1">
    <property type="nucleotide sequence ID" value="NC_016629.1"/>
</dbReference>
<evidence type="ECO:0008006" key="4">
    <source>
        <dbReference type="Google" id="ProtNLM"/>
    </source>
</evidence>
<feature type="chain" id="PRO_5003308809" description="Lipoprotein" evidence="1">
    <location>
        <begin position="19"/>
        <end position="198"/>
    </location>
</feature>
<dbReference type="PROSITE" id="PS51257">
    <property type="entry name" value="PROKAR_LIPOPROTEIN"/>
    <property type="match status" value="1"/>
</dbReference>
<evidence type="ECO:0000313" key="2">
    <source>
        <dbReference type="EMBL" id="EGJ51817.1"/>
    </source>
</evidence>
<dbReference type="KEGG" id="daf:Desaf_3536"/>
<accession>F3YY41</accession>
<dbReference type="AlphaFoldDB" id="F3YY41"/>
<keyword evidence="3" id="KW-1185">Reference proteome</keyword>